<evidence type="ECO:0000313" key="3">
    <source>
        <dbReference type="Proteomes" id="UP001208935"/>
    </source>
</evidence>
<evidence type="ECO:0000313" key="2">
    <source>
        <dbReference type="EMBL" id="MCW5323183.1"/>
    </source>
</evidence>
<comment type="caution">
    <text evidence="2">The sequence shown here is derived from an EMBL/GenBank/DDBJ whole genome shotgun (WGS) entry which is preliminary data.</text>
</comment>
<dbReference type="Proteomes" id="UP001208935">
    <property type="component" value="Unassembled WGS sequence"/>
</dbReference>
<dbReference type="Gene3D" id="3.40.50.150">
    <property type="entry name" value="Vaccinia Virus protein VP39"/>
    <property type="match status" value="1"/>
</dbReference>
<sequence>MHTAETPSEWLCRWSHLIAPGSTALDVACGAGRHLRWLRGLGHRVVGVDRCAQAIAACAGLGEMLCADVESGPWPLAGRQFGAVVVTNYLWRPLLPRIVDSVAPGGLLICETFAQGQETVGRPTRPQFLLRPGELLGACAGLRVLGYEDGFLEQPARFVQRIAALRELPQSDAPARHHLPPRGGAG</sequence>
<dbReference type="GO" id="GO:0008168">
    <property type="term" value="F:methyltransferase activity"/>
    <property type="evidence" value="ECO:0007669"/>
    <property type="project" value="UniProtKB-KW"/>
</dbReference>
<protein>
    <submittedName>
        <fullName evidence="2">Class I SAM-dependent methyltransferase</fullName>
    </submittedName>
</protein>
<proteinExistence type="predicted"/>
<keyword evidence="2" id="KW-0489">Methyltransferase</keyword>
<dbReference type="EMBL" id="QZCW01000004">
    <property type="protein sequence ID" value="MCW5323183.1"/>
    <property type="molecule type" value="Genomic_DNA"/>
</dbReference>
<keyword evidence="2" id="KW-0808">Transferase</keyword>
<keyword evidence="3" id="KW-1185">Reference proteome</keyword>
<reference evidence="3" key="1">
    <citation type="submission" date="2023-07" db="EMBL/GenBank/DDBJ databases">
        <title>Verminephrobacter genomes.</title>
        <authorList>
            <person name="Lund M.B."/>
        </authorList>
    </citation>
    <scope>NUCLEOTIDE SEQUENCE [LARGE SCALE GENOMIC DNA]</scope>
    <source>
        <strain evidence="3">AtM5-05</strain>
    </source>
</reference>
<gene>
    <name evidence="2" type="ORF">D5039_19165</name>
</gene>
<dbReference type="Pfam" id="PF13649">
    <property type="entry name" value="Methyltransf_25"/>
    <property type="match status" value="1"/>
</dbReference>
<dbReference type="SUPFAM" id="SSF53335">
    <property type="entry name" value="S-adenosyl-L-methionine-dependent methyltransferases"/>
    <property type="match status" value="1"/>
</dbReference>
<name>A0ABT3KXX9_9BURK</name>
<evidence type="ECO:0000259" key="1">
    <source>
        <dbReference type="Pfam" id="PF13649"/>
    </source>
</evidence>
<dbReference type="GO" id="GO:0032259">
    <property type="term" value="P:methylation"/>
    <property type="evidence" value="ECO:0007669"/>
    <property type="project" value="UniProtKB-KW"/>
</dbReference>
<organism evidence="2 3">
    <name type="scientific">Verminephrobacter aporrectodeae subsp. tuberculatae</name>
    <dbReference type="NCBI Taxonomy" id="1110392"/>
    <lineage>
        <taxon>Bacteria</taxon>
        <taxon>Pseudomonadati</taxon>
        <taxon>Pseudomonadota</taxon>
        <taxon>Betaproteobacteria</taxon>
        <taxon>Burkholderiales</taxon>
        <taxon>Comamonadaceae</taxon>
        <taxon>Verminephrobacter</taxon>
    </lineage>
</organism>
<feature type="domain" description="Methyltransferase" evidence="1">
    <location>
        <begin position="25"/>
        <end position="106"/>
    </location>
</feature>
<accession>A0ABT3KXX9</accession>
<dbReference type="RefSeq" id="WP_010101211.1">
    <property type="nucleotide sequence ID" value="NZ_QZCW01000004.1"/>
</dbReference>
<dbReference type="InterPro" id="IPR029063">
    <property type="entry name" value="SAM-dependent_MTases_sf"/>
</dbReference>
<dbReference type="InterPro" id="IPR041698">
    <property type="entry name" value="Methyltransf_25"/>
</dbReference>
<dbReference type="CDD" id="cd02440">
    <property type="entry name" value="AdoMet_MTases"/>
    <property type="match status" value="1"/>
</dbReference>